<sequence length="304" mass="31287">MRGLCFIALLAILSATAERIVVTNDDGWAVAQIRAQVNALVDAGHDVILSAPADNQSGTGAMQKTAQPRTEPCEFDSCPPGAAMGNNASDSRLNWINAFPADSAQYGIQTLAPQLWDGVLPDFVVSGPNVGHNTGFSVFGSGTIGAAGKAVQLGVPAVAFSGTGTAHESYTALDIVPASATVSAAETYASLVTEFLDALFSQPPTSPPFLPANIMLNVNLPALDGACTAESVAWVLTRVFPVLLGNPDVVTCGNGGRLPVEGTVVSQGCFATVSAIDALLKVDVSKSVQQEVLDRLVNLGFSCV</sequence>
<gene>
    <name evidence="7" type="ORF">PHLGIDRAFT_131285</name>
</gene>
<feature type="signal peptide" evidence="5">
    <location>
        <begin position="1"/>
        <end position="17"/>
    </location>
</feature>
<dbReference type="PANTHER" id="PTHR30457:SF0">
    <property type="entry name" value="PHOSPHATASE, PUTATIVE (AFU_ORTHOLOGUE AFUA_4G01070)-RELATED"/>
    <property type="match status" value="1"/>
</dbReference>
<dbReference type="Pfam" id="PF01975">
    <property type="entry name" value="SurE"/>
    <property type="match status" value="1"/>
</dbReference>
<dbReference type="Gene3D" id="3.40.1210.10">
    <property type="entry name" value="Survival protein SurE-like phosphatase/nucleotidase"/>
    <property type="match status" value="1"/>
</dbReference>
<dbReference type="EMBL" id="KN840806">
    <property type="protein sequence ID" value="KIP01373.1"/>
    <property type="molecule type" value="Genomic_DNA"/>
</dbReference>
<keyword evidence="5" id="KW-0732">Signal</keyword>
<dbReference type="GO" id="GO:0046872">
    <property type="term" value="F:metal ion binding"/>
    <property type="evidence" value="ECO:0007669"/>
    <property type="project" value="UniProtKB-KW"/>
</dbReference>
<keyword evidence="3" id="KW-0378">Hydrolase</keyword>
<evidence type="ECO:0000256" key="1">
    <source>
        <dbReference type="ARBA" id="ARBA00011062"/>
    </source>
</evidence>
<evidence type="ECO:0000313" key="8">
    <source>
        <dbReference type="Proteomes" id="UP000053257"/>
    </source>
</evidence>
<dbReference type="InterPro" id="IPR002828">
    <property type="entry name" value="SurE-like_Pase/nucleotidase"/>
</dbReference>
<evidence type="ECO:0000313" key="7">
    <source>
        <dbReference type="EMBL" id="KIP01373.1"/>
    </source>
</evidence>
<organism evidence="7 8">
    <name type="scientific">Phlebiopsis gigantea (strain 11061_1 CR5-6)</name>
    <name type="common">White-rot fungus</name>
    <name type="synonym">Peniophora gigantea</name>
    <dbReference type="NCBI Taxonomy" id="745531"/>
    <lineage>
        <taxon>Eukaryota</taxon>
        <taxon>Fungi</taxon>
        <taxon>Dikarya</taxon>
        <taxon>Basidiomycota</taxon>
        <taxon>Agaricomycotina</taxon>
        <taxon>Agaricomycetes</taxon>
        <taxon>Polyporales</taxon>
        <taxon>Phanerochaetaceae</taxon>
        <taxon>Phlebiopsis</taxon>
    </lineage>
</organism>
<dbReference type="Proteomes" id="UP000053257">
    <property type="component" value="Unassembled WGS sequence"/>
</dbReference>
<feature type="chain" id="PRO_5002167792" description="Survival protein SurE-like phosphatase/nucleotidase domain-containing protein" evidence="5">
    <location>
        <begin position="18"/>
        <end position="304"/>
    </location>
</feature>
<protein>
    <recommendedName>
        <fullName evidence="6">Survival protein SurE-like phosphatase/nucleotidase domain-containing protein</fullName>
    </recommendedName>
</protein>
<evidence type="ECO:0000259" key="6">
    <source>
        <dbReference type="Pfam" id="PF01975"/>
    </source>
</evidence>
<comment type="similarity">
    <text evidence="1">Belongs to the SurE nucleotidase family.</text>
</comment>
<evidence type="ECO:0000256" key="5">
    <source>
        <dbReference type="SAM" id="SignalP"/>
    </source>
</evidence>
<dbReference type="HOGENOM" id="CLU_045192_0_1_1"/>
<feature type="domain" description="Survival protein SurE-like phosphatase/nucleotidase" evidence="6">
    <location>
        <begin position="20"/>
        <end position="229"/>
    </location>
</feature>
<keyword evidence="8" id="KW-1185">Reference proteome</keyword>
<feature type="compositionally biased region" description="Polar residues" evidence="4">
    <location>
        <begin position="53"/>
        <end position="68"/>
    </location>
</feature>
<dbReference type="OrthoDB" id="4018688at2759"/>
<reference evidence="7 8" key="1">
    <citation type="journal article" date="2014" name="PLoS Genet.">
        <title>Analysis of the Phlebiopsis gigantea genome, transcriptome and secretome provides insight into its pioneer colonization strategies of wood.</title>
        <authorList>
            <person name="Hori C."/>
            <person name="Ishida T."/>
            <person name="Igarashi K."/>
            <person name="Samejima M."/>
            <person name="Suzuki H."/>
            <person name="Master E."/>
            <person name="Ferreira P."/>
            <person name="Ruiz-Duenas F.J."/>
            <person name="Held B."/>
            <person name="Canessa P."/>
            <person name="Larrondo L.F."/>
            <person name="Schmoll M."/>
            <person name="Druzhinina I.S."/>
            <person name="Kubicek C.P."/>
            <person name="Gaskell J.A."/>
            <person name="Kersten P."/>
            <person name="St John F."/>
            <person name="Glasner J."/>
            <person name="Sabat G."/>
            <person name="Splinter BonDurant S."/>
            <person name="Syed K."/>
            <person name="Yadav J."/>
            <person name="Mgbeahuruike A.C."/>
            <person name="Kovalchuk A."/>
            <person name="Asiegbu F.O."/>
            <person name="Lackner G."/>
            <person name="Hoffmeister D."/>
            <person name="Rencoret J."/>
            <person name="Gutierrez A."/>
            <person name="Sun H."/>
            <person name="Lindquist E."/>
            <person name="Barry K."/>
            <person name="Riley R."/>
            <person name="Grigoriev I.V."/>
            <person name="Henrissat B."/>
            <person name="Kues U."/>
            <person name="Berka R.M."/>
            <person name="Martinez A.T."/>
            <person name="Covert S.F."/>
            <person name="Blanchette R.A."/>
            <person name="Cullen D."/>
        </authorList>
    </citation>
    <scope>NUCLEOTIDE SEQUENCE [LARGE SCALE GENOMIC DNA]</scope>
    <source>
        <strain evidence="7 8">11061_1 CR5-6</strain>
    </source>
</reference>
<dbReference type="STRING" id="745531.A0A0C3P9L5"/>
<dbReference type="InterPro" id="IPR030048">
    <property type="entry name" value="SurE"/>
</dbReference>
<feature type="region of interest" description="Disordered" evidence="4">
    <location>
        <begin position="51"/>
        <end position="76"/>
    </location>
</feature>
<evidence type="ECO:0000256" key="4">
    <source>
        <dbReference type="SAM" id="MobiDB-lite"/>
    </source>
</evidence>
<dbReference type="PANTHER" id="PTHR30457">
    <property type="entry name" value="5'-NUCLEOTIDASE SURE"/>
    <property type="match status" value="1"/>
</dbReference>
<dbReference type="SUPFAM" id="SSF64167">
    <property type="entry name" value="SurE-like"/>
    <property type="match status" value="1"/>
</dbReference>
<keyword evidence="2" id="KW-0479">Metal-binding</keyword>
<accession>A0A0C3P9L5</accession>
<evidence type="ECO:0000256" key="2">
    <source>
        <dbReference type="ARBA" id="ARBA00022723"/>
    </source>
</evidence>
<evidence type="ECO:0000256" key="3">
    <source>
        <dbReference type="ARBA" id="ARBA00022801"/>
    </source>
</evidence>
<dbReference type="AlphaFoldDB" id="A0A0C3P9L5"/>
<name>A0A0C3P9L5_PHLG1</name>
<dbReference type="InterPro" id="IPR036523">
    <property type="entry name" value="SurE-like_sf"/>
</dbReference>
<proteinExistence type="inferred from homology"/>
<dbReference type="GO" id="GO:0008252">
    <property type="term" value="F:nucleotidase activity"/>
    <property type="evidence" value="ECO:0007669"/>
    <property type="project" value="InterPro"/>
</dbReference>